<organism evidence="1 2">
    <name type="scientific">Williamsia marianensis</name>
    <dbReference type="NCBI Taxonomy" id="85044"/>
    <lineage>
        <taxon>Bacteria</taxon>
        <taxon>Bacillati</taxon>
        <taxon>Actinomycetota</taxon>
        <taxon>Actinomycetes</taxon>
        <taxon>Mycobacteriales</taxon>
        <taxon>Nocardiaceae</taxon>
        <taxon>Williamsia</taxon>
    </lineage>
</organism>
<gene>
    <name evidence="1" type="ORF">CSW57_18510</name>
</gene>
<comment type="caution">
    <text evidence="1">The sequence shown here is derived from an EMBL/GenBank/DDBJ whole genome shotgun (WGS) entry which is preliminary data.</text>
</comment>
<dbReference type="RefSeq" id="WP_099384041.1">
    <property type="nucleotide sequence ID" value="NZ_PEBD01000010.1"/>
</dbReference>
<dbReference type="EMBL" id="PEBD01000010">
    <property type="protein sequence ID" value="PHV65716.1"/>
    <property type="molecule type" value="Genomic_DNA"/>
</dbReference>
<evidence type="ECO:0000313" key="2">
    <source>
        <dbReference type="Proteomes" id="UP000225108"/>
    </source>
</evidence>
<dbReference type="NCBIfam" id="TIGR04088">
    <property type="entry name" value="cognate_SipW"/>
    <property type="match status" value="1"/>
</dbReference>
<dbReference type="Proteomes" id="UP000225108">
    <property type="component" value="Unassembled WGS sequence"/>
</dbReference>
<sequence>MSLTVTKRNRRKIRAVLAAGLVLGVGAAVTLAAWSDSVWGQSEFATDKWNVQGSFNGGTSWGEFATGPTAGTFTFPLADATSLTPGESVKAPVSLRVGPAVSALNASVTLAPSGNTSALAGELELTVTEAANCSVAGTTPSGWPVGGSVATAGGSTPIILNGDMTPRHFCFTVTLPADAALLNTSTTGQVLWEFKATSVEP</sequence>
<evidence type="ECO:0000313" key="1">
    <source>
        <dbReference type="EMBL" id="PHV65716.1"/>
    </source>
</evidence>
<evidence type="ECO:0008006" key="3">
    <source>
        <dbReference type="Google" id="ProtNLM"/>
    </source>
</evidence>
<proteinExistence type="predicted"/>
<name>A0A2G3PJ17_WILMA</name>
<protein>
    <recommendedName>
        <fullName evidence="3">Ribosomally synthesized peptide with SipW-like signal peptide</fullName>
    </recommendedName>
</protein>
<dbReference type="AlphaFoldDB" id="A0A2G3PJ17"/>
<accession>A0A2G3PJ17</accession>
<reference evidence="1 2" key="1">
    <citation type="submission" date="2017-10" db="EMBL/GenBank/DDBJ databases">
        <title>The draft genome sequence of Williamsia sp. BULT 1.1 isolated from the semi-arid grassland soils from South Africa.</title>
        <authorList>
            <person name="Kabwe M.H."/>
            <person name="Govender N."/>
            <person name="Mutseka Lunga P."/>
            <person name="Vikram S."/>
            <person name="Makhalanyane T.P."/>
        </authorList>
    </citation>
    <scope>NUCLEOTIDE SEQUENCE [LARGE SCALE GENOMIC DNA]</scope>
    <source>
        <strain evidence="1 2">BULT 1.1</strain>
    </source>
</reference>
<dbReference type="InterPro" id="IPR023833">
    <property type="entry name" value="Signal_pept_SipW-depend-type"/>
</dbReference>